<protein>
    <submittedName>
        <fullName evidence="3">Uncharacterized protein</fullName>
    </submittedName>
</protein>
<dbReference type="PANTHER" id="PTHR14534:SF3">
    <property type="entry name" value="GID COMPLEX SUBUNIT 4 HOMOLOG"/>
    <property type="match status" value="1"/>
</dbReference>
<evidence type="ECO:0000256" key="2">
    <source>
        <dbReference type="SAM" id="MobiDB-lite"/>
    </source>
</evidence>
<evidence type="ECO:0000313" key="3">
    <source>
        <dbReference type="EMBL" id="KAB8343266.1"/>
    </source>
</evidence>
<feature type="compositionally biased region" description="Polar residues" evidence="2">
    <location>
        <begin position="461"/>
        <end position="471"/>
    </location>
</feature>
<organism evidence="3 4">
    <name type="scientific">Carpinus fangiana</name>
    <dbReference type="NCBI Taxonomy" id="176857"/>
    <lineage>
        <taxon>Eukaryota</taxon>
        <taxon>Viridiplantae</taxon>
        <taxon>Streptophyta</taxon>
        <taxon>Embryophyta</taxon>
        <taxon>Tracheophyta</taxon>
        <taxon>Spermatophyta</taxon>
        <taxon>Magnoliopsida</taxon>
        <taxon>eudicotyledons</taxon>
        <taxon>Gunneridae</taxon>
        <taxon>Pentapetalae</taxon>
        <taxon>rosids</taxon>
        <taxon>fabids</taxon>
        <taxon>Fagales</taxon>
        <taxon>Betulaceae</taxon>
        <taxon>Carpinus</taxon>
    </lineage>
</organism>
<feature type="compositionally biased region" description="Polar residues" evidence="2">
    <location>
        <begin position="347"/>
        <end position="359"/>
    </location>
</feature>
<accession>A0A5N6KU46</accession>
<proteinExistence type="inferred from homology"/>
<keyword evidence="4" id="KW-1185">Reference proteome</keyword>
<dbReference type="GO" id="GO:0007039">
    <property type="term" value="P:protein catabolic process in the vacuole"/>
    <property type="evidence" value="ECO:0007669"/>
    <property type="project" value="TreeGrafter"/>
</dbReference>
<comment type="similarity">
    <text evidence="1">Belongs to the GID4/VID24 family.</text>
</comment>
<dbReference type="EMBL" id="VIBQ01000012">
    <property type="protein sequence ID" value="KAB8343266.1"/>
    <property type="molecule type" value="Genomic_DNA"/>
</dbReference>
<dbReference type="GO" id="GO:0006623">
    <property type="term" value="P:protein targeting to vacuole"/>
    <property type="evidence" value="ECO:0007669"/>
    <property type="project" value="TreeGrafter"/>
</dbReference>
<dbReference type="PANTHER" id="PTHR14534">
    <property type="entry name" value="VACUOLAR IMPORT AND DEGRADATION PROTEIN 24"/>
    <property type="match status" value="1"/>
</dbReference>
<dbReference type="OrthoDB" id="62at2759"/>
<dbReference type="InterPro" id="IPR018618">
    <property type="entry name" value="GID4/10-like"/>
</dbReference>
<sequence>MADLRNLSEAEARERRLHQRRMAELRAAMDRRWNQASSRATAGPYATDENTTNELYNWAPPAHDDSNEAEQLETIMTELRAQQPNTHPDVLNVLSRAQLDANRDYRRRNSGQAPTQPHEPSLRSAAILQSVRRHRIASTQQDLASRQRAYLQSYIAAHEDVARQSSDENQDADENGEDRTQRAEDSLTFLDAMRLEVQGESSRSNRNVPDSESTPSSLLRNLRLHREARESTPRPESGIWQDAYGRRYPSAEARRVTASPDDMRRLYLNNPRVHGADLKDVNLEFKRAIEIVDALQDPNVEDLAAVLRSHDFGLASRHVTFDHLEQLRARHRVPPTSYLQSGAHFFGSQSDQGYQSQPPANRGNATIIGPSEDSNPSATPWLRESGEEQNTSTPQISASPNPISRSTSGGLVKPPQCWTVKVSIHDVDYENMTLRGTMEAFDVPSMTQVYAPPTSRPNPHISITPSSNVDPSSPDHPTDTHSQRTLIDGKTSFSTFLEGEIIDFAQHTLLTPASTFASTDAGRSPPDSISQYDALYWRKLEPFASLSDDRLAAALLSTTWLKEELLGKARRISTSSWASCIRRRRGHPPRQGVGGGPRGMAVRGWAACGAWGRASSGEGGWFVGLVVWFRRQRGRS</sequence>
<dbReference type="GO" id="GO:0043161">
    <property type="term" value="P:proteasome-mediated ubiquitin-dependent protein catabolic process"/>
    <property type="evidence" value="ECO:0007669"/>
    <property type="project" value="TreeGrafter"/>
</dbReference>
<dbReference type="GO" id="GO:0045721">
    <property type="term" value="P:negative regulation of gluconeogenesis"/>
    <property type="evidence" value="ECO:0007669"/>
    <property type="project" value="TreeGrafter"/>
</dbReference>
<feature type="region of interest" description="Disordered" evidence="2">
    <location>
        <begin position="338"/>
        <end position="411"/>
    </location>
</feature>
<feature type="region of interest" description="Disordered" evidence="2">
    <location>
        <begin position="198"/>
        <end position="242"/>
    </location>
</feature>
<gene>
    <name evidence="3" type="ORF">FH972_022854</name>
</gene>
<feature type="compositionally biased region" description="Polar residues" evidence="2">
    <location>
        <begin position="199"/>
        <end position="219"/>
    </location>
</feature>
<feature type="region of interest" description="Disordered" evidence="2">
    <location>
        <begin position="160"/>
        <end position="186"/>
    </location>
</feature>
<dbReference type="GO" id="GO:0005773">
    <property type="term" value="C:vacuole"/>
    <property type="evidence" value="ECO:0007669"/>
    <property type="project" value="GOC"/>
</dbReference>
<evidence type="ECO:0000256" key="1">
    <source>
        <dbReference type="ARBA" id="ARBA00061469"/>
    </source>
</evidence>
<feature type="compositionally biased region" description="Basic and acidic residues" evidence="2">
    <location>
        <begin position="224"/>
        <end position="233"/>
    </location>
</feature>
<feature type="compositionally biased region" description="Polar residues" evidence="2">
    <location>
        <begin position="388"/>
        <end position="409"/>
    </location>
</feature>
<dbReference type="GO" id="GO:0034657">
    <property type="term" value="C:GID complex"/>
    <property type="evidence" value="ECO:0007669"/>
    <property type="project" value="TreeGrafter"/>
</dbReference>
<name>A0A5N6KU46_9ROSI</name>
<evidence type="ECO:0000313" key="4">
    <source>
        <dbReference type="Proteomes" id="UP000327013"/>
    </source>
</evidence>
<dbReference type="AlphaFoldDB" id="A0A5N6KU46"/>
<reference evidence="3 4" key="1">
    <citation type="submission" date="2019-06" db="EMBL/GenBank/DDBJ databases">
        <title>A chromosomal-level reference genome of Carpinus fangiana (Coryloideae, Betulaceae).</title>
        <authorList>
            <person name="Yang X."/>
            <person name="Wang Z."/>
            <person name="Zhang L."/>
            <person name="Hao G."/>
            <person name="Liu J."/>
            <person name="Yang Y."/>
        </authorList>
    </citation>
    <scope>NUCLEOTIDE SEQUENCE [LARGE SCALE GENOMIC DNA]</scope>
    <source>
        <strain evidence="3">Cfa_2016G</strain>
        <tissue evidence="3">Leaf</tissue>
    </source>
</reference>
<dbReference type="Proteomes" id="UP000327013">
    <property type="component" value="Unassembled WGS sequence"/>
</dbReference>
<comment type="caution">
    <text evidence="3">The sequence shown here is derived from an EMBL/GenBank/DDBJ whole genome shotgun (WGS) entry which is preliminary data.</text>
</comment>
<feature type="region of interest" description="Disordered" evidence="2">
    <location>
        <begin position="449"/>
        <end position="484"/>
    </location>
</feature>